<protein>
    <submittedName>
        <fullName evidence="1">Uncharacterized protein</fullName>
    </submittedName>
</protein>
<gene>
    <name evidence="1" type="ORF">TAF16_2542</name>
</gene>
<accession>A0A178T4J1</accession>
<dbReference type="AlphaFoldDB" id="A0A178T4J1"/>
<dbReference type="EMBL" id="LUCQ01000157">
    <property type="protein sequence ID" value="OAO76498.1"/>
    <property type="molecule type" value="Genomic_DNA"/>
</dbReference>
<reference evidence="1 2" key="1">
    <citation type="submission" date="2016-03" db="EMBL/GenBank/DDBJ databases">
        <title>Spore heat resistance.</title>
        <authorList>
            <person name="Boekhorst J."/>
            <person name="Berendsen E.M."/>
            <person name="Wells-Bennik M.H."/>
            <person name="Kuipers O.P."/>
        </authorList>
    </citation>
    <scope>NUCLEOTIDE SEQUENCE [LARGE SCALE GENOMIC DNA]</scope>
    <source>
        <strain evidence="1 2">AF16</strain>
    </source>
</reference>
<sequence length="44" mass="5478">MGVGENNGKKYCFCIWFYFYCHYVCYKRLRISRGYHRKKITKCL</sequence>
<name>A0A178T4J1_9BACL</name>
<dbReference type="Proteomes" id="UP000078336">
    <property type="component" value="Unassembled WGS sequence"/>
</dbReference>
<evidence type="ECO:0000313" key="2">
    <source>
        <dbReference type="Proteomes" id="UP000078336"/>
    </source>
</evidence>
<keyword evidence="2" id="KW-1185">Reference proteome</keyword>
<evidence type="ECO:0000313" key="1">
    <source>
        <dbReference type="EMBL" id="OAO76498.1"/>
    </source>
</evidence>
<comment type="caution">
    <text evidence="1">The sequence shown here is derived from an EMBL/GenBank/DDBJ whole genome shotgun (WGS) entry which is preliminary data.</text>
</comment>
<proteinExistence type="predicted"/>
<organism evidence="1 2">
    <name type="scientific">Anoxybacillus flavithermus</name>
    <dbReference type="NCBI Taxonomy" id="33934"/>
    <lineage>
        <taxon>Bacteria</taxon>
        <taxon>Bacillati</taxon>
        <taxon>Bacillota</taxon>
        <taxon>Bacilli</taxon>
        <taxon>Bacillales</taxon>
        <taxon>Anoxybacillaceae</taxon>
        <taxon>Anoxybacillus</taxon>
    </lineage>
</organism>